<evidence type="ECO:0000313" key="2">
    <source>
        <dbReference type="EMBL" id="KAG2101097.1"/>
    </source>
</evidence>
<protein>
    <submittedName>
        <fullName evidence="2">Uncharacterized protein</fullName>
    </submittedName>
</protein>
<reference evidence="2" key="1">
    <citation type="journal article" date="2020" name="New Phytol.">
        <title>Comparative genomics reveals dynamic genome evolution in host specialist ectomycorrhizal fungi.</title>
        <authorList>
            <person name="Lofgren L.A."/>
            <person name="Nguyen N.H."/>
            <person name="Vilgalys R."/>
            <person name="Ruytinx J."/>
            <person name="Liao H.L."/>
            <person name="Branco S."/>
            <person name="Kuo A."/>
            <person name="LaButti K."/>
            <person name="Lipzen A."/>
            <person name="Andreopoulos W."/>
            <person name="Pangilinan J."/>
            <person name="Riley R."/>
            <person name="Hundley H."/>
            <person name="Na H."/>
            <person name="Barry K."/>
            <person name="Grigoriev I.V."/>
            <person name="Stajich J.E."/>
            <person name="Kennedy P.G."/>
        </authorList>
    </citation>
    <scope>NUCLEOTIDE SEQUENCE</scope>
    <source>
        <strain evidence="2">FC423</strain>
    </source>
</reference>
<sequence>MTSGGSPGKSIGLPKERGKVRKDYPDPDECEKLPEGCRKVPEELLEITMRMDTEERLQGQSPKQNRSGGMEEQRIRGSEERRSGGAEERRSGGAEERSSGLGNSSLGLRWILTKSED</sequence>
<dbReference type="AlphaFoldDB" id="A0A9P7F2A6"/>
<feature type="region of interest" description="Disordered" evidence="1">
    <location>
        <begin position="1"/>
        <end position="117"/>
    </location>
</feature>
<organism evidence="2 3">
    <name type="scientific">Suillus discolor</name>
    <dbReference type="NCBI Taxonomy" id="1912936"/>
    <lineage>
        <taxon>Eukaryota</taxon>
        <taxon>Fungi</taxon>
        <taxon>Dikarya</taxon>
        <taxon>Basidiomycota</taxon>
        <taxon>Agaricomycotina</taxon>
        <taxon>Agaricomycetes</taxon>
        <taxon>Agaricomycetidae</taxon>
        <taxon>Boletales</taxon>
        <taxon>Suillineae</taxon>
        <taxon>Suillaceae</taxon>
        <taxon>Suillus</taxon>
    </lineage>
</organism>
<feature type="compositionally biased region" description="Low complexity" evidence="1">
    <location>
        <begin position="99"/>
        <end position="108"/>
    </location>
</feature>
<comment type="caution">
    <text evidence="2">The sequence shown here is derived from an EMBL/GenBank/DDBJ whole genome shotgun (WGS) entry which is preliminary data.</text>
</comment>
<feature type="compositionally biased region" description="Basic and acidic residues" evidence="1">
    <location>
        <begin position="69"/>
        <end position="98"/>
    </location>
</feature>
<dbReference type="GeneID" id="64704155"/>
<keyword evidence="3" id="KW-1185">Reference proteome</keyword>
<dbReference type="RefSeq" id="XP_041289744.1">
    <property type="nucleotide sequence ID" value="XM_041441896.1"/>
</dbReference>
<feature type="compositionally biased region" description="Basic and acidic residues" evidence="1">
    <location>
        <begin position="14"/>
        <end position="42"/>
    </location>
</feature>
<accession>A0A9P7F2A6</accession>
<dbReference type="EMBL" id="JABBWM010000052">
    <property type="protein sequence ID" value="KAG2101097.1"/>
    <property type="molecule type" value="Genomic_DNA"/>
</dbReference>
<evidence type="ECO:0000313" key="3">
    <source>
        <dbReference type="Proteomes" id="UP000823399"/>
    </source>
</evidence>
<proteinExistence type="predicted"/>
<evidence type="ECO:0000256" key="1">
    <source>
        <dbReference type="SAM" id="MobiDB-lite"/>
    </source>
</evidence>
<dbReference type="Proteomes" id="UP000823399">
    <property type="component" value="Unassembled WGS sequence"/>
</dbReference>
<feature type="compositionally biased region" description="Polar residues" evidence="1">
    <location>
        <begin position="58"/>
        <end position="67"/>
    </location>
</feature>
<name>A0A9P7F2A6_9AGAM</name>
<gene>
    <name evidence="2" type="ORF">F5147DRAFT_776824</name>
</gene>
<dbReference type="OrthoDB" id="2706605at2759"/>